<feature type="region of interest" description="Disordered" evidence="3">
    <location>
        <begin position="557"/>
        <end position="577"/>
    </location>
</feature>
<feature type="transmembrane region" description="Helical" evidence="4">
    <location>
        <begin position="60"/>
        <end position="83"/>
    </location>
</feature>
<dbReference type="Gene3D" id="3.40.50.1820">
    <property type="entry name" value="alpha/beta hydrolase"/>
    <property type="match status" value="1"/>
</dbReference>
<evidence type="ECO:0000256" key="2">
    <source>
        <dbReference type="ARBA" id="ARBA00023157"/>
    </source>
</evidence>
<feature type="compositionally biased region" description="Basic residues" evidence="3">
    <location>
        <begin position="557"/>
        <end position="571"/>
    </location>
</feature>
<sequence length="577" mass="64749">MSCFEGLIFCPEAASLLLHNFCIYHISPPGHELGAAAICSNDPVPSAEDLADQIIEVLNYFGLGAVMCMGVTAGAYILSLFAIKYRERVLGLILVSPLCKAPSWKEWIFNKVMSNLLYFYGVCGLLKECLLQRYFSKEVRGNAEVPESKIVQACRKLLDERKGVNVSRFLHAINQRPDITEGLKRLKCRTLIFVGDSSPFHSEALYMTSKLDRRYSALVEVQACGSMVTEEQPHAMVIPIEYFLMGYGLYRACYLSHSPRSTLSPSCISPELLSPESMGLKLKPIKTLVSLVVSLSHCSKKPVGIARKEDVPYIKCQVCQKLSKELHHQVHKKQTQISPKKITEYEIIEIAENICNLKKAEADWILRIDIVEKEDRLELVGQDSEGQCNSECKTIERACQEVIGYSDTDVAEYLYKSKPDVDSLLNYLCKDLTKACSTKPPPVPKDRTPGEPFVAKSDKEAEMEKLLKSMEGMPGAPGMKMYSRDDLMNMNNFGNEDVDEEDEDDDEADVPSKLGRVLREKESGKGDWKQVIKKGISDTSATLKKHADKVSNRIRKWWRGKKTTTSKKGSKASKSEL</sequence>
<proteinExistence type="inferred from homology"/>
<dbReference type="InterPro" id="IPR029058">
    <property type="entry name" value="AB_hydrolase_fold"/>
</dbReference>
<evidence type="ECO:0000256" key="1">
    <source>
        <dbReference type="ARBA" id="ARBA00005598"/>
    </source>
</evidence>
<dbReference type="AlphaFoldDB" id="A0A4P1R7Z7"/>
<reference evidence="6 7" key="1">
    <citation type="journal article" date="2017" name="Plant Biotechnol. J.">
        <title>A comprehensive draft genome sequence for lupin (Lupinus angustifolius), an emerging health food: insights into plant-microbe interactions and legume evolution.</title>
        <authorList>
            <person name="Hane J.K."/>
            <person name="Ming Y."/>
            <person name="Kamphuis L.G."/>
            <person name="Nelson M.N."/>
            <person name="Garg G."/>
            <person name="Atkins C.A."/>
            <person name="Bayer P.E."/>
            <person name="Bravo A."/>
            <person name="Bringans S."/>
            <person name="Cannon S."/>
            <person name="Edwards D."/>
            <person name="Foley R."/>
            <person name="Gao L.L."/>
            <person name="Harrison M.J."/>
            <person name="Huang W."/>
            <person name="Hurgobin B."/>
            <person name="Li S."/>
            <person name="Liu C.W."/>
            <person name="McGrath A."/>
            <person name="Morahan G."/>
            <person name="Murray J."/>
            <person name="Weller J."/>
            <person name="Jian J."/>
            <person name="Singh K.B."/>
        </authorList>
    </citation>
    <scope>NUCLEOTIDE SEQUENCE [LARGE SCALE GENOMIC DNA]</scope>
    <source>
        <strain evidence="7">cv. Tanjil</strain>
        <tissue evidence="6">Whole plant</tissue>
    </source>
</reference>
<name>A0A4P1R7Z7_LUPAN</name>
<evidence type="ECO:0000256" key="4">
    <source>
        <dbReference type="SAM" id="Phobius"/>
    </source>
</evidence>
<keyword evidence="7" id="KW-1185">Reference proteome</keyword>
<dbReference type="Gramene" id="OIW03987">
    <property type="protein sequence ID" value="OIW03987"/>
    <property type="gene ID" value="TanjilG_30263"/>
</dbReference>
<dbReference type="PANTHER" id="PTHR36058">
    <property type="entry name" value="NUCLEOPHOSMIN"/>
    <property type="match status" value="1"/>
</dbReference>
<organism evidence="6 7">
    <name type="scientific">Lupinus angustifolius</name>
    <name type="common">Narrow-leaved blue lupine</name>
    <dbReference type="NCBI Taxonomy" id="3871"/>
    <lineage>
        <taxon>Eukaryota</taxon>
        <taxon>Viridiplantae</taxon>
        <taxon>Streptophyta</taxon>
        <taxon>Embryophyta</taxon>
        <taxon>Tracheophyta</taxon>
        <taxon>Spermatophyta</taxon>
        <taxon>Magnoliopsida</taxon>
        <taxon>eudicotyledons</taxon>
        <taxon>Gunneridae</taxon>
        <taxon>Pentapetalae</taxon>
        <taxon>rosids</taxon>
        <taxon>fabids</taxon>
        <taxon>Fabales</taxon>
        <taxon>Fabaceae</taxon>
        <taxon>Papilionoideae</taxon>
        <taxon>50 kb inversion clade</taxon>
        <taxon>genistoids sensu lato</taxon>
        <taxon>core genistoids</taxon>
        <taxon>Genisteae</taxon>
        <taxon>Lupinus</taxon>
    </lineage>
</organism>
<dbReference type="PROSITE" id="PS50015">
    <property type="entry name" value="SAP_B"/>
    <property type="match status" value="1"/>
</dbReference>
<dbReference type="PANTHER" id="PTHR36058:SF1">
    <property type="entry name" value="NUCLEOPHOSMIN"/>
    <property type="match status" value="1"/>
</dbReference>
<evidence type="ECO:0000259" key="5">
    <source>
        <dbReference type="PROSITE" id="PS50015"/>
    </source>
</evidence>
<dbReference type="InterPro" id="IPR004142">
    <property type="entry name" value="NDRG"/>
</dbReference>
<dbReference type="InterPro" id="IPR008139">
    <property type="entry name" value="SaposinB_dom"/>
</dbReference>
<keyword evidence="4" id="KW-1133">Transmembrane helix</keyword>
<keyword evidence="4" id="KW-0812">Transmembrane</keyword>
<keyword evidence="2" id="KW-1015">Disulfide bond</keyword>
<feature type="region of interest" description="Disordered" evidence="3">
    <location>
        <begin position="491"/>
        <end position="528"/>
    </location>
</feature>
<gene>
    <name evidence="6" type="ORF">TanjilG_30263</name>
</gene>
<comment type="similarity">
    <text evidence="1">Belongs to the NDRG family.</text>
</comment>
<feature type="compositionally biased region" description="Acidic residues" evidence="3">
    <location>
        <begin position="496"/>
        <end position="509"/>
    </location>
</feature>
<accession>A0A4P1R7Z7</accession>
<dbReference type="Pfam" id="PF03096">
    <property type="entry name" value="Ndr"/>
    <property type="match status" value="1"/>
</dbReference>
<protein>
    <recommendedName>
        <fullName evidence="5">Saposin B-type domain-containing protein</fullName>
    </recommendedName>
</protein>
<evidence type="ECO:0000313" key="6">
    <source>
        <dbReference type="EMBL" id="OIW03987.1"/>
    </source>
</evidence>
<evidence type="ECO:0000256" key="3">
    <source>
        <dbReference type="SAM" id="MobiDB-lite"/>
    </source>
</evidence>
<dbReference type="Proteomes" id="UP000188354">
    <property type="component" value="Chromosome LG10"/>
</dbReference>
<dbReference type="SUPFAM" id="SSF53474">
    <property type="entry name" value="alpha/beta-Hydrolases"/>
    <property type="match status" value="1"/>
</dbReference>
<evidence type="ECO:0000313" key="7">
    <source>
        <dbReference type="Proteomes" id="UP000188354"/>
    </source>
</evidence>
<keyword evidence="4" id="KW-0472">Membrane</keyword>
<feature type="compositionally biased region" description="Basic and acidic residues" evidence="3">
    <location>
        <begin position="517"/>
        <end position="528"/>
    </location>
</feature>
<dbReference type="EMBL" id="CM007370">
    <property type="protein sequence ID" value="OIW03987.1"/>
    <property type="molecule type" value="Genomic_DNA"/>
</dbReference>
<feature type="domain" description="Saposin B-type" evidence="5">
    <location>
        <begin position="312"/>
        <end position="440"/>
    </location>
</feature>